<name>A0ABY6Q5V6_9GAMM</name>
<evidence type="ECO:0000313" key="3">
    <source>
        <dbReference type="EMBL" id="UZP74424.1"/>
    </source>
</evidence>
<dbReference type="RefSeq" id="WP_279240868.1">
    <property type="nucleotide sequence ID" value="NZ_CP036501.1"/>
</dbReference>
<dbReference type="EMBL" id="CP036501">
    <property type="protein sequence ID" value="UZP74424.1"/>
    <property type="molecule type" value="Genomic_DNA"/>
</dbReference>
<dbReference type="Pfam" id="PF09832">
    <property type="entry name" value="DUF2059"/>
    <property type="match status" value="1"/>
</dbReference>
<protein>
    <submittedName>
        <fullName evidence="3">DUF2059 domain-containing protein</fullName>
    </submittedName>
</protein>
<feature type="domain" description="DUF2059" evidence="2">
    <location>
        <begin position="99"/>
        <end position="153"/>
    </location>
</feature>
<feature type="chain" id="PRO_5045386618" evidence="1">
    <location>
        <begin position="30"/>
        <end position="178"/>
    </location>
</feature>
<dbReference type="InterPro" id="IPR018637">
    <property type="entry name" value="DUF2059"/>
</dbReference>
<dbReference type="Proteomes" id="UP001317963">
    <property type="component" value="Chromosome"/>
</dbReference>
<evidence type="ECO:0000256" key="1">
    <source>
        <dbReference type="SAM" id="SignalP"/>
    </source>
</evidence>
<organism evidence="3 4">
    <name type="scientific">Candidatus Paraluminiphilus aquimaris</name>
    <dbReference type="NCBI Taxonomy" id="2518994"/>
    <lineage>
        <taxon>Bacteria</taxon>
        <taxon>Pseudomonadati</taxon>
        <taxon>Pseudomonadota</taxon>
        <taxon>Gammaproteobacteria</taxon>
        <taxon>Cellvibrionales</taxon>
        <taxon>Halieaceae</taxon>
        <taxon>Candidatus Paraluminiphilus</taxon>
    </lineage>
</organism>
<evidence type="ECO:0000313" key="4">
    <source>
        <dbReference type="Proteomes" id="UP001317963"/>
    </source>
</evidence>
<proteinExistence type="predicted"/>
<gene>
    <name evidence="3" type="ORF">E0F26_06580</name>
</gene>
<sequence>MFISRHMVINVYKGLATLVLGVTISTASASNEDLVWEIIDASGMVESMEIAQTEGLKAAIAPIAQQLEPLGECGDPVLKALESDVASLMTAFTDKTLLEATAKIYAEKFSEDELRAMLDFYKSPIGKKLKAMAPDLALAGVEAGQKAMMDVMPTFQSKIQATMVRVGAEAQQCMAAKG</sequence>
<evidence type="ECO:0000259" key="2">
    <source>
        <dbReference type="Pfam" id="PF09832"/>
    </source>
</evidence>
<accession>A0ABY6Q5V6</accession>
<keyword evidence="1" id="KW-0732">Signal</keyword>
<feature type="signal peptide" evidence="1">
    <location>
        <begin position="1"/>
        <end position="29"/>
    </location>
</feature>
<keyword evidence="4" id="KW-1185">Reference proteome</keyword>
<reference evidence="3 4" key="1">
    <citation type="submission" date="2019-02" db="EMBL/GenBank/DDBJ databases">
        <title>Halieaceae_genomes.</title>
        <authorList>
            <person name="Li S.-H."/>
        </authorList>
    </citation>
    <scope>NUCLEOTIDE SEQUENCE [LARGE SCALE GENOMIC DNA]</scope>
    <source>
        <strain evidence="3 4">JH123</strain>
    </source>
</reference>